<sequence>MRFLKKSPTAGAGVNPRGIVIALLTVVTFLTLLLLISSSPPIPHNVNAVKLKKEGGRATPSSQKLHHRRMRRPSYVLQSSKRKVPNASDPLHNR</sequence>
<dbReference type="EMBL" id="CM002923">
    <property type="protein sequence ID" value="KGN62473.1"/>
    <property type="molecule type" value="Genomic_DNA"/>
</dbReference>
<gene>
    <name evidence="2" type="ORF">Csa_2G354990</name>
</gene>
<protein>
    <submittedName>
        <fullName evidence="2">Uncharacterized protein</fullName>
    </submittedName>
</protein>
<organism evidence="2 3">
    <name type="scientific">Cucumis sativus</name>
    <name type="common">Cucumber</name>
    <dbReference type="NCBI Taxonomy" id="3659"/>
    <lineage>
        <taxon>Eukaryota</taxon>
        <taxon>Viridiplantae</taxon>
        <taxon>Streptophyta</taxon>
        <taxon>Embryophyta</taxon>
        <taxon>Tracheophyta</taxon>
        <taxon>Spermatophyta</taxon>
        <taxon>Magnoliopsida</taxon>
        <taxon>eudicotyledons</taxon>
        <taxon>Gunneridae</taxon>
        <taxon>Pentapetalae</taxon>
        <taxon>rosids</taxon>
        <taxon>fabids</taxon>
        <taxon>Cucurbitales</taxon>
        <taxon>Cucurbitaceae</taxon>
        <taxon>Benincaseae</taxon>
        <taxon>Cucumis</taxon>
    </lineage>
</organism>
<feature type="region of interest" description="Disordered" evidence="1">
    <location>
        <begin position="51"/>
        <end position="94"/>
    </location>
</feature>
<evidence type="ECO:0000313" key="2">
    <source>
        <dbReference type="EMBL" id="KGN62473.1"/>
    </source>
</evidence>
<dbReference type="Proteomes" id="UP000029981">
    <property type="component" value="Chromosome 2"/>
</dbReference>
<reference evidence="2 3" key="3">
    <citation type="journal article" date="2010" name="BMC Genomics">
        <title>Transcriptome sequencing and comparative analysis of cucumber flowers with different sex types.</title>
        <authorList>
            <person name="Guo S."/>
            <person name="Zheng Y."/>
            <person name="Joung J.G."/>
            <person name="Liu S."/>
            <person name="Zhang Z."/>
            <person name="Crasta O.R."/>
            <person name="Sobral B.W."/>
            <person name="Xu Y."/>
            <person name="Huang S."/>
            <person name="Fei Z."/>
        </authorList>
    </citation>
    <scope>NUCLEOTIDE SEQUENCE [LARGE SCALE GENOMIC DNA]</scope>
    <source>
        <strain evidence="3">cv. 9930</strain>
    </source>
</reference>
<reference evidence="2 3" key="4">
    <citation type="journal article" date="2011" name="BMC Genomics">
        <title>RNA-Seq improves annotation of protein-coding genes in the cucumber genome.</title>
        <authorList>
            <person name="Li Z."/>
            <person name="Zhang Z."/>
            <person name="Yan P."/>
            <person name="Huang S."/>
            <person name="Fei Z."/>
            <person name="Lin K."/>
        </authorList>
    </citation>
    <scope>NUCLEOTIDE SEQUENCE [LARGE SCALE GENOMIC DNA]</scope>
    <source>
        <strain evidence="3">cv. 9930</strain>
    </source>
</reference>
<dbReference type="AlphaFoldDB" id="A0A0A0LL43"/>
<name>A0A0A0LL43_CUCSA</name>
<evidence type="ECO:0000256" key="1">
    <source>
        <dbReference type="SAM" id="MobiDB-lite"/>
    </source>
</evidence>
<accession>A0A0A0LL43</accession>
<reference evidence="2 3" key="2">
    <citation type="journal article" date="2009" name="PLoS ONE">
        <title>An integrated genetic and cytogenetic map of the cucumber genome.</title>
        <authorList>
            <person name="Ren Y."/>
            <person name="Zhang Z."/>
            <person name="Liu J."/>
            <person name="Staub J.E."/>
            <person name="Han Y."/>
            <person name="Cheng Z."/>
            <person name="Li X."/>
            <person name="Lu J."/>
            <person name="Miao H."/>
            <person name="Kang H."/>
            <person name="Xie B."/>
            <person name="Gu X."/>
            <person name="Wang X."/>
            <person name="Du Y."/>
            <person name="Jin W."/>
            <person name="Huang S."/>
        </authorList>
    </citation>
    <scope>NUCLEOTIDE SEQUENCE [LARGE SCALE GENOMIC DNA]</scope>
    <source>
        <strain evidence="3">cv. 9930</strain>
    </source>
</reference>
<evidence type="ECO:0000313" key="3">
    <source>
        <dbReference type="Proteomes" id="UP000029981"/>
    </source>
</evidence>
<proteinExistence type="predicted"/>
<dbReference type="Gramene" id="KGN62473">
    <property type="protein sequence ID" value="KGN62473"/>
    <property type="gene ID" value="Csa_2G354990"/>
</dbReference>
<reference evidence="2 3" key="1">
    <citation type="journal article" date="2009" name="Nat. Genet.">
        <title>The genome of the cucumber, Cucumis sativus L.</title>
        <authorList>
            <person name="Huang S."/>
            <person name="Li R."/>
            <person name="Zhang Z."/>
            <person name="Li L."/>
            <person name="Gu X."/>
            <person name="Fan W."/>
            <person name="Lucas W.J."/>
            <person name="Wang X."/>
            <person name="Xie B."/>
            <person name="Ni P."/>
            <person name="Ren Y."/>
            <person name="Zhu H."/>
            <person name="Li J."/>
            <person name="Lin K."/>
            <person name="Jin W."/>
            <person name="Fei Z."/>
            <person name="Li G."/>
            <person name="Staub J."/>
            <person name="Kilian A."/>
            <person name="van der Vossen E.A."/>
            <person name="Wu Y."/>
            <person name="Guo J."/>
            <person name="He J."/>
            <person name="Jia Z."/>
            <person name="Ren Y."/>
            <person name="Tian G."/>
            <person name="Lu Y."/>
            <person name="Ruan J."/>
            <person name="Qian W."/>
            <person name="Wang M."/>
            <person name="Huang Q."/>
            <person name="Li B."/>
            <person name="Xuan Z."/>
            <person name="Cao J."/>
            <person name="Asan"/>
            <person name="Wu Z."/>
            <person name="Zhang J."/>
            <person name="Cai Q."/>
            <person name="Bai Y."/>
            <person name="Zhao B."/>
            <person name="Han Y."/>
            <person name="Li Y."/>
            <person name="Li X."/>
            <person name="Wang S."/>
            <person name="Shi Q."/>
            <person name="Liu S."/>
            <person name="Cho W.K."/>
            <person name="Kim J.Y."/>
            <person name="Xu Y."/>
            <person name="Heller-Uszynska K."/>
            <person name="Miao H."/>
            <person name="Cheng Z."/>
            <person name="Zhang S."/>
            <person name="Wu J."/>
            <person name="Yang Y."/>
            <person name="Kang H."/>
            <person name="Li M."/>
            <person name="Liang H."/>
            <person name="Ren X."/>
            <person name="Shi Z."/>
            <person name="Wen M."/>
            <person name="Jian M."/>
            <person name="Yang H."/>
            <person name="Zhang G."/>
            <person name="Yang Z."/>
            <person name="Chen R."/>
            <person name="Liu S."/>
            <person name="Li J."/>
            <person name="Ma L."/>
            <person name="Liu H."/>
            <person name="Zhou Y."/>
            <person name="Zhao J."/>
            <person name="Fang X."/>
            <person name="Li G."/>
            <person name="Fang L."/>
            <person name="Li Y."/>
            <person name="Liu D."/>
            <person name="Zheng H."/>
            <person name="Zhang Y."/>
            <person name="Qin N."/>
            <person name="Li Z."/>
            <person name="Yang G."/>
            <person name="Yang S."/>
            <person name="Bolund L."/>
            <person name="Kristiansen K."/>
            <person name="Zheng H."/>
            <person name="Li S."/>
            <person name="Zhang X."/>
            <person name="Yang H."/>
            <person name="Wang J."/>
            <person name="Sun R."/>
            <person name="Zhang B."/>
            <person name="Jiang S."/>
            <person name="Wang J."/>
            <person name="Du Y."/>
            <person name="Li S."/>
        </authorList>
    </citation>
    <scope>NUCLEOTIDE SEQUENCE [LARGE SCALE GENOMIC DNA]</scope>
    <source>
        <strain evidence="3">cv. 9930</strain>
    </source>
</reference>
<keyword evidence="3" id="KW-1185">Reference proteome</keyword>